<reference evidence="1 2" key="1">
    <citation type="submission" date="2019-05" db="EMBL/GenBank/DDBJ databases">
        <title>Another draft genome of Portunus trituberculatus and its Hox gene families provides insights of decapod evolution.</title>
        <authorList>
            <person name="Jeong J.-H."/>
            <person name="Song I."/>
            <person name="Kim S."/>
            <person name="Choi T."/>
            <person name="Kim D."/>
            <person name="Ryu S."/>
            <person name="Kim W."/>
        </authorList>
    </citation>
    <scope>NUCLEOTIDE SEQUENCE [LARGE SCALE GENOMIC DNA]</scope>
    <source>
        <tissue evidence="1">Muscle</tissue>
    </source>
</reference>
<keyword evidence="2" id="KW-1185">Reference proteome</keyword>
<proteinExistence type="predicted"/>
<evidence type="ECO:0000313" key="2">
    <source>
        <dbReference type="Proteomes" id="UP000324222"/>
    </source>
</evidence>
<name>A0A5B7HXH0_PORTR</name>
<organism evidence="1 2">
    <name type="scientific">Portunus trituberculatus</name>
    <name type="common">Swimming crab</name>
    <name type="synonym">Neptunus trituberculatus</name>
    <dbReference type="NCBI Taxonomy" id="210409"/>
    <lineage>
        <taxon>Eukaryota</taxon>
        <taxon>Metazoa</taxon>
        <taxon>Ecdysozoa</taxon>
        <taxon>Arthropoda</taxon>
        <taxon>Crustacea</taxon>
        <taxon>Multicrustacea</taxon>
        <taxon>Malacostraca</taxon>
        <taxon>Eumalacostraca</taxon>
        <taxon>Eucarida</taxon>
        <taxon>Decapoda</taxon>
        <taxon>Pleocyemata</taxon>
        <taxon>Brachyura</taxon>
        <taxon>Eubrachyura</taxon>
        <taxon>Portunoidea</taxon>
        <taxon>Portunidae</taxon>
        <taxon>Portuninae</taxon>
        <taxon>Portunus</taxon>
    </lineage>
</organism>
<dbReference type="Proteomes" id="UP000324222">
    <property type="component" value="Unassembled WGS sequence"/>
</dbReference>
<accession>A0A5B7HXH0</accession>
<protein>
    <submittedName>
        <fullName evidence="1">Uncharacterized protein</fullName>
    </submittedName>
</protein>
<sequence length="71" mass="8131">MAEAKPFHHFLCLFESDKEVENCMLHQSFPAEARRLWLRTTRIKRGRPEAAYGNALAARPSLCSAEEQLPC</sequence>
<evidence type="ECO:0000313" key="1">
    <source>
        <dbReference type="EMBL" id="MPC73937.1"/>
    </source>
</evidence>
<comment type="caution">
    <text evidence="1">The sequence shown here is derived from an EMBL/GenBank/DDBJ whole genome shotgun (WGS) entry which is preliminary data.</text>
</comment>
<dbReference type="AlphaFoldDB" id="A0A5B7HXH0"/>
<dbReference type="EMBL" id="VSRR010037868">
    <property type="protein sequence ID" value="MPC73937.1"/>
    <property type="molecule type" value="Genomic_DNA"/>
</dbReference>
<gene>
    <name evidence="1" type="ORF">E2C01_068280</name>
</gene>